<dbReference type="HOGENOM" id="CLU_3048606_0_0_9"/>
<organism evidence="1 2">
    <name type="scientific">Streptococcus sanguinis SK1056</name>
    <dbReference type="NCBI Taxonomy" id="888820"/>
    <lineage>
        <taxon>Bacteria</taxon>
        <taxon>Bacillati</taxon>
        <taxon>Bacillota</taxon>
        <taxon>Bacilli</taxon>
        <taxon>Lactobacillales</taxon>
        <taxon>Streptococcaceae</taxon>
        <taxon>Streptococcus</taxon>
    </lineage>
</organism>
<gene>
    <name evidence="1" type="ORF">HMPREF9393_0706</name>
</gene>
<name>F3U9X6_STRSA</name>
<proteinExistence type="predicted"/>
<reference evidence="1 2" key="1">
    <citation type="submission" date="2011-03" db="EMBL/GenBank/DDBJ databases">
        <authorList>
            <person name="Muzny D."/>
            <person name="Qin X."/>
            <person name="Deng J."/>
            <person name="Jiang H."/>
            <person name="Liu Y."/>
            <person name="Qu J."/>
            <person name="Song X.-Z."/>
            <person name="Zhang L."/>
            <person name="Thornton R."/>
            <person name="Coyle M."/>
            <person name="Francisco L."/>
            <person name="Jackson L."/>
            <person name="Javaid M."/>
            <person name="Korchina V."/>
            <person name="Kovar C."/>
            <person name="Mata R."/>
            <person name="Mathew T."/>
            <person name="Ngo R."/>
            <person name="Nguyen L."/>
            <person name="Nguyen N."/>
            <person name="Okwuonu G."/>
            <person name="Ongeri F."/>
            <person name="Pham C."/>
            <person name="Simmons D."/>
            <person name="Wilczek-Boney K."/>
            <person name="Hale W."/>
            <person name="Jakkamsetti A."/>
            <person name="Pham P."/>
            <person name="Ruth R."/>
            <person name="San Lucas F."/>
            <person name="Warren J."/>
            <person name="Zhang J."/>
            <person name="Zhao Z."/>
            <person name="Zhou C."/>
            <person name="Zhu D."/>
            <person name="Lee S."/>
            <person name="Bess C."/>
            <person name="Blankenburg K."/>
            <person name="Forbes L."/>
            <person name="Fu Q."/>
            <person name="Gubbala S."/>
            <person name="Hirani K."/>
            <person name="Jayaseelan J.C."/>
            <person name="Lara F."/>
            <person name="Munidasa M."/>
            <person name="Palculict T."/>
            <person name="Patil S."/>
            <person name="Pu L.-L."/>
            <person name="Saada N."/>
            <person name="Tang L."/>
            <person name="Weissenberger G."/>
            <person name="Zhu Y."/>
            <person name="Hemphill L."/>
            <person name="Shang Y."/>
            <person name="Youmans B."/>
            <person name="Ayvaz T."/>
            <person name="Ross M."/>
            <person name="Santibanez J."/>
            <person name="Aqrawi P."/>
            <person name="Gross S."/>
            <person name="Joshi V."/>
            <person name="Fowler G."/>
            <person name="Nazareth L."/>
            <person name="Reid J."/>
            <person name="Worley K."/>
            <person name="Petrosino J."/>
            <person name="Highlander S."/>
            <person name="Gibbs R."/>
        </authorList>
    </citation>
    <scope>NUCLEOTIDE SEQUENCE [LARGE SCALE GENOMIC DNA]</scope>
    <source>
        <strain evidence="1 2">SK1056</strain>
    </source>
</reference>
<dbReference type="AlphaFoldDB" id="F3U9X6"/>
<accession>F3U9X6</accession>
<evidence type="ECO:0000313" key="2">
    <source>
        <dbReference type="Proteomes" id="UP000004171"/>
    </source>
</evidence>
<comment type="caution">
    <text evidence="1">The sequence shown here is derived from an EMBL/GenBank/DDBJ whole genome shotgun (WGS) entry which is preliminary data.</text>
</comment>
<sequence length="54" mass="6141">MIYKGFIDAKILITDTVIKTTKVIGVKSGEVVLETKEEVEEIPQPFDTIPLFFR</sequence>
<protein>
    <submittedName>
        <fullName evidence="1">Uncharacterized protein</fullName>
    </submittedName>
</protein>
<dbReference type="EMBL" id="AFFL01000002">
    <property type="protein sequence ID" value="EGJ39084.1"/>
    <property type="molecule type" value="Genomic_DNA"/>
</dbReference>
<evidence type="ECO:0000313" key="1">
    <source>
        <dbReference type="EMBL" id="EGJ39084.1"/>
    </source>
</evidence>
<dbReference type="Proteomes" id="UP000004171">
    <property type="component" value="Unassembled WGS sequence"/>
</dbReference>